<accession>A0ABP6X0H7</accession>
<evidence type="ECO:0008006" key="3">
    <source>
        <dbReference type="Google" id="ProtNLM"/>
    </source>
</evidence>
<dbReference type="EMBL" id="BAABAA010000003">
    <property type="protein sequence ID" value="GAA3559299.1"/>
    <property type="molecule type" value="Genomic_DNA"/>
</dbReference>
<dbReference type="Proteomes" id="UP001501222">
    <property type="component" value="Unassembled WGS sequence"/>
</dbReference>
<evidence type="ECO:0000313" key="2">
    <source>
        <dbReference type="Proteomes" id="UP001501222"/>
    </source>
</evidence>
<sequence length="211" mass="22763">MRLPLAAHTDQPWRIHELTPDFTVEDVWALPTPGGPGELPRLLTAFGAEGADGARGAGGPGGDAEEGFPAGAPLIVRFLWEARWKLGRVFGWDDEGGGLGGRVQTLRDRFPDDLRAVPAGPEMGKLPFEPLYLLDDEWAAEMANRTVHGVLHLSWVPDGAGGYRGQMAVLVKPNGRRGAAYMAAIKPFRYLFVYPALLGLIGRNWRAGAAA</sequence>
<gene>
    <name evidence="1" type="ORF">GCM10022235_29380</name>
</gene>
<comment type="caution">
    <text evidence="1">The sequence shown here is derived from an EMBL/GenBank/DDBJ whole genome shotgun (WGS) entry which is preliminary data.</text>
</comment>
<organism evidence="1 2">
    <name type="scientific">Kribbella ginsengisoli</name>
    <dbReference type="NCBI Taxonomy" id="363865"/>
    <lineage>
        <taxon>Bacteria</taxon>
        <taxon>Bacillati</taxon>
        <taxon>Actinomycetota</taxon>
        <taxon>Actinomycetes</taxon>
        <taxon>Propionibacteriales</taxon>
        <taxon>Kribbellaceae</taxon>
        <taxon>Kribbella</taxon>
    </lineage>
</organism>
<reference evidence="2" key="1">
    <citation type="journal article" date="2019" name="Int. J. Syst. Evol. Microbiol.">
        <title>The Global Catalogue of Microorganisms (GCM) 10K type strain sequencing project: providing services to taxonomists for standard genome sequencing and annotation.</title>
        <authorList>
            <consortium name="The Broad Institute Genomics Platform"/>
            <consortium name="The Broad Institute Genome Sequencing Center for Infectious Disease"/>
            <person name="Wu L."/>
            <person name="Ma J."/>
        </authorList>
    </citation>
    <scope>NUCLEOTIDE SEQUENCE [LARGE SCALE GENOMIC DNA]</scope>
    <source>
        <strain evidence="2">JCM 16928</strain>
    </source>
</reference>
<protein>
    <recommendedName>
        <fullName evidence="3">DUF2867 domain-containing protein</fullName>
    </recommendedName>
</protein>
<dbReference type="Pfam" id="PF11066">
    <property type="entry name" value="DUF2867"/>
    <property type="match status" value="1"/>
</dbReference>
<dbReference type="RefSeq" id="WP_344840961.1">
    <property type="nucleotide sequence ID" value="NZ_BAABAA010000003.1"/>
</dbReference>
<proteinExistence type="predicted"/>
<evidence type="ECO:0000313" key="1">
    <source>
        <dbReference type="EMBL" id="GAA3559299.1"/>
    </source>
</evidence>
<dbReference type="InterPro" id="IPR021295">
    <property type="entry name" value="DUF2867"/>
</dbReference>
<keyword evidence="2" id="KW-1185">Reference proteome</keyword>
<name>A0ABP6X0H7_9ACTN</name>